<organism evidence="7 8">
    <name type="scientific">Coccomyxa viridis</name>
    <dbReference type="NCBI Taxonomy" id="1274662"/>
    <lineage>
        <taxon>Eukaryota</taxon>
        <taxon>Viridiplantae</taxon>
        <taxon>Chlorophyta</taxon>
        <taxon>core chlorophytes</taxon>
        <taxon>Trebouxiophyceae</taxon>
        <taxon>Trebouxiophyceae incertae sedis</taxon>
        <taxon>Coccomyxaceae</taxon>
        <taxon>Coccomyxa</taxon>
    </lineage>
</organism>
<evidence type="ECO:0000256" key="2">
    <source>
        <dbReference type="ARBA" id="ARBA00022692"/>
    </source>
</evidence>
<sequence length="370" mass="39928">MVDAPEAWEYPKPGTEDEIAAARAAQSEDAPRASIDPGPPSASGGRNIPAPQYQQLGTYQHYHHVGVQLPFASAAAQGITDPTRQGPLPWGYPWPGPYPGSKTGYGPPPPGTPGFDEEAAAIAAQLFAQGPLRKAFMQKVLGIVCAQLLVTALVAALFYLCKPVKLAVYRHPWVWFLAWAVTFVCVVTLAYNERARRSYPTNWITLCIFTLSFGVLVGIGTSYFDTRLLVEALALTCVTCAAIFVIVSSTSVDFTQAGGFLWTCGFVLVLCVLFGSFIEDNVFWVVISGAGSILFAAYLLYDLQKLMGGRYLAVHPDDYVYAAVQARACMQYLFHVYLDVVTLFLLLLAFFSLTEGAGGAAAAPIPTSTV</sequence>
<feature type="transmembrane region" description="Helical" evidence="6">
    <location>
        <begin position="229"/>
        <end position="247"/>
    </location>
</feature>
<accession>A0ABP1FW78</accession>
<dbReference type="Proteomes" id="UP001497392">
    <property type="component" value="Unassembled WGS sequence"/>
</dbReference>
<dbReference type="InterPro" id="IPR006214">
    <property type="entry name" value="Bax_inhibitor_1-related"/>
</dbReference>
<name>A0ABP1FW78_9CHLO</name>
<keyword evidence="2 6" id="KW-0812">Transmembrane</keyword>
<feature type="region of interest" description="Disordered" evidence="5">
    <location>
        <begin position="1"/>
        <end position="51"/>
    </location>
</feature>
<dbReference type="EMBL" id="CAXHTA020000010">
    <property type="protein sequence ID" value="CAL5224138.1"/>
    <property type="molecule type" value="Genomic_DNA"/>
</dbReference>
<protein>
    <submittedName>
        <fullName evidence="7">G6771 protein</fullName>
    </submittedName>
</protein>
<gene>
    <name evidence="7" type="primary">g6771</name>
    <name evidence="7" type="ORF">VP750_LOCUS5797</name>
</gene>
<evidence type="ECO:0000256" key="6">
    <source>
        <dbReference type="SAM" id="Phobius"/>
    </source>
</evidence>
<keyword evidence="3 6" id="KW-1133">Transmembrane helix</keyword>
<feature type="transmembrane region" description="Helical" evidence="6">
    <location>
        <begin position="140"/>
        <end position="160"/>
    </location>
</feature>
<feature type="transmembrane region" description="Helical" evidence="6">
    <location>
        <begin position="332"/>
        <end position="353"/>
    </location>
</feature>
<comment type="caution">
    <text evidence="7">The sequence shown here is derived from an EMBL/GenBank/DDBJ whole genome shotgun (WGS) entry which is preliminary data.</text>
</comment>
<keyword evidence="4 6" id="KW-0472">Membrane</keyword>
<reference evidence="7 8" key="1">
    <citation type="submission" date="2024-06" db="EMBL/GenBank/DDBJ databases">
        <authorList>
            <person name="Kraege A."/>
            <person name="Thomma B."/>
        </authorList>
    </citation>
    <scope>NUCLEOTIDE SEQUENCE [LARGE SCALE GENOMIC DNA]</scope>
</reference>
<feature type="transmembrane region" description="Helical" evidence="6">
    <location>
        <begin position="283"/>
        <end position="301"/>
    </location>
</feature>
<evidence type="ECO:0000256" key="1">
    <source>
        <dbReference type="ARBA" id="ARBA00004141"/>
    </source>
</evidence>
<dbReference type="PANTHER" id="PTHR23291">
    <property type="entry name" value="BAX INHIBITOR-RELATED"/>
    <property type="match status" value="1"/>
</dbReference>
<comment type="subcellular location">
    <subcellularLocation>
        <location evidence="1">Membrane</location>
        <topology evidence="1">Multi-pass membrane protein</topology>
    </subcellularLocation>
</comment>
<dbReference type="Pfam" id="PF01027">
    <property type="entry name" value="Bax1-I"/>
    <property type="match status" value="1"/>
</dbReference>
<evidence type="ECO:0000313" key="8">
    <source>
        <dbReference type="Proteomes" id="UP001497392"/>
    </source>
</evidence>
<evidence type="ECO:0000313" key="7">
    <source>
        <dbReference type="EMBL" id="CAL5224138.1"/>
    </source>
</evidence>
<evidence type="ECO:0000256" key="3">
    <source>
        <dbReference type="ARBA" id="ARBA00022989"/>
    </source>
</evidence>
<evidence type="ECO:0000256" key="4">
    <source>
        <dbReference type="ARBA" id="ARBA00023136"/>
    </source>
</evidence>
<proteinExistence type="predicted"/>
<dbReference type="PANTHER" id="PTHR23291:SF47">
    <property type="entry name" value="TRANSMEMBRANE BAX INHIBITOR MOTIF CONTAINING 7"/>
    <property type="match status" value="1"/>
</dbReference>
<evidence type="ECO:0000256" key="5">
    <source>
        <dbReference type="SAM" id="MobiDB-lite"/>
    </source>
</evidence>
<feature type="transmembrane region" description="Helical" evidence="6">
    <location>
        <begin position="259"/>
        <end position="277"/>
    </location>
</feature>
<feature type="transmembrane region" description="Helical" evidence="6">
    <location>
        <begin position="203"/>
        <end position="223"/>
    </location>
</feature>
<keyword evidence="8" id="KW-1185">Reference proteome</keyword>
<feature type="transmembrane region" description="Helical" evidence="6">
    <location>
        <begin position="172"/>
        <end position="191"/>
    </location>
</feature>